<dbReference type="AlphaFoldDB" id="A0AAW9CBR1"/>
<sequence length="111" mass="12155">MSTTSTPQGIADDIVELLSLCQTLQSEKENVTRPAPTEYNRDDDPFADRIRQAIGYARQLQHLLAMAQQLSALGMELERQGKIRVGVGEDYARQALAYVVAQYPASGGTGQ</sequence>
<protein>
    <submittedName>
        <fullName evidence="1">Uncharacterized protein</fullName>
    </submittedName>
</protein>
<dbReference type="EMBL" id="JAUEQX010000023">
    <property type="protein sequence ID" value="MDW3779719.1"/>
    <property type="molecule type" value="Genomic_DNA"/>
</dbReference>
<accession>A0AAW9CBR1</accession>
<evidence type="ECO:0000313" key="2">
    <source>
        <dbReference type="Proteomes" id="UP001276300"/>
    </source>
</evidence>
<gene>
    <name evidence="1" type="ORF">QWU01_23245</name>
</gene>
<comment type="caution">
    <text evidence="1">The sequence shown here is derived from an EMBL/GenBank/DDBJ whole genome shotgun (WGS) entry which is preliminary data.</text>
</comment>
<dbReference type="RefSeq" id="WP_318243204.1">
    <property type="nucleotide sequence ID" value="NZ_JAMWJA010000011.1"/>
</dbReference>
<evidence type="ECO:0000313" key="1">
    <source>
        <dbReference type="EMBL" id="MDW3779719.1"/>
    </source>
</evidence>
<organism evidence="1 2">
    <name type="scientific">Kluyvera cryocrescens</name>
    <name type="common">Kluyvera citrophila</name>
    <dbReference type="NCBI Taxonomy" id="580"/>
    <lineage>
        <taxon>Bacteria</taxon>
        <taxon>Pseudomonadati</taxon>
        <taxon>Pseudomonadota</taxon>
        <taxon>Gammaproteobacteria</taxon>
        <taxon>Enterobacterales</taxon>
        <taxon>Enterobacteriaceae</taxon>
        <taxon>Kluyvera</taxon>
    </lineage>
</organism>
<dbReference type="Proteomes" id="UP001276300">
    <property type="component" value="Unassembled WGS sequence"/>
</dbReference>
<proteinExistence type="predicted"/>
<name>A0AAW9CBR1_KLUCR</name>
<reference evidence="1" key="1">
    <citation type="journal article" date="2023" name="J Glob Antimicrob Resist">
        <title>Emergence of NDM-1 and KPC-3 carbapenemases in Kluyvera cryocrescens: Investigating genetic heterogeneity and acquisition routes of blaNDM-1 in Enterobacterales species in Portugal.</title>
        <authorList>
            <person name="Loiodice M."/>
            <person name="Ribeiro M."/>
            <person name="Peixe L."/>
            <person name="Novais A."/>
        </authorList>
    </citation>
    <scope>NUCLEOTIDE SEQUENCE</scope>
    <source>
        <strain evidence="1">K629</strain>
    </source>
</reference>